<proteinExistence type="inferred from homology"/>
<dbReference type="OrthoDB" id="423498at2759"/>
<dbReference type="PANTHER" id="PTHR10907">
    <property type="entry name" value="REGUCALCIN"/>
    <property type="match status" value="1"/>
</dbReference>
<protein>
    <recommendedName>
        <fullName evidence="2">SMP-30/Gluconolactonase/LRE-like region domain-containing protein</fullName>
    </recommendedName>
</protein>
<dbReference type="KEGG" id="phet:94289620"/>
<evidence type="ECO:0000259" key="2">
    <source>
        <dbReference type="Pfam" id="PF08450"/>
    </source>
</evidence>
<dbReference type="AlphaFoldDB" id="A0A836IH06"/>
<dbReference type="GO" id="GO:0004341">
    <property type="term" value="F:gluconolactonase activity"/>
    <property type="evidence" value="ECO:0007669"/>
    <property type="project" value="TreeGrafter"/>
</dbReference>
<evidence type="ECO:0000313" key="3">
    <source>
        <dbReference type="EMBL" id="KAG5500448.1"/>
    </source>
</evidence>
<keyword evidence="4" id="KW-1185">Reference proteome</keyword>
<comment type="similarity">
    <text evidence="1">Belongs to the SMP-30/CGR1 family.</text>
</comment>
<dbReference type="PANTHER" id="PTHR10907:SF47">
    <property type="entry name" value="REGUCALCIN"/>
    <property type="match status" value="1"/>
</dbReference>
<dbReference type="EMBL" id="JAFJZO010000028">
    <property type="protein sequence ID" value="KAG5500448.1"/>
    <property type="molecule type" value="Genomic_DNA"/>
</dbReference>
<dbReference type="InterPro" id="IPR013658">
    <property type="entry name" value="SGL"/>
</dbReference>
<dbReference type="Proteomes" id="UP000674318">
    <property type="component" value="Chromosome 28"/>
</dbReference>
<dbReference type="SUPFAM" id="SSF63829">
    <property type="entry name" value="Calcium-dependent phosphotriesterase"/>
    <property type="match status" value="1"/>
</dbReference>
<evidence type="ECO:0000313" key="4">
    <source>
        <dbReference type="Proteomes" id="UP000674318"/>
    </source>
</evidence>
<dbReference type="GO" id="GO:0019853">
    <property type="term" value="P:L-ascorbic acid biosynthetic process"/>
    <property type="evidence" value="ECO:0007669"/>
    <property type="project" value="TreeGrafter"/>
</dbReference>
<sequence length="417" mass="44332">MSGFFRLTARRVNTPAGIEPCELGESPTWDDEHQVLWWIDILGEALYIGQPGENSPCDFDRVVKLPLHGHRPGFIVHASAADVTSGGDANKPALRCAAPYHAIWGSQQGLFYTCYSTSLPWHTTAQPIRHPPLSVSSTVQHCRIAHFPQSLFQPQGGGRVYRFNDGKVGPDGSLWCGGMMERTRSFPKRDRESGLLLQWIAGDSARTPSLSTPSMASNGFSVGVPNVTVSNGIGWSPAGDVLYHIDTPAAVIRAYPYRGARMADGSAGALQKGGGVKEGGHVYWALPDALRKRGATLDGLCVDTCGAVWVALAGIGEVVRLQAGKAGGNVAEDVSITGVVRLPEVSLSTSCCFGGDDLTTLYITTARGTSKEAVASCNQGGAGWIYAANLKGIAKGMPASRLRLPVSRLSISNQHHL</sequence>
<dbReference type="RefSeq" id="XP_067755782.1">
    <property type="nucleotide sequence ID" value="XM_067899543.1"/>
</dbReference>
<dbReference type="InterPro" id="IPR011042">
    <property type="entry name" value="6-blade_b-propeller_TolB-like"/>
</dbReference>
<dbReference type="Gene3D" id="2.120.10.30">
    <property type="entry name" value="TolB, C-terminal domain"/>
    <property type="match status" value="2"/>
</dbReference>
<reference evidence="3 4" key="1">
    <citation type="submission" date="2021-02" db="EMBL/GenBank/DDBJ databases">
        <title>Porcisia hertigi Genome sequencing and assembly.</title>
        <authorList>
            <person name="Almutairi H."/>
            <person name="Gatherer D."/>
        </authorList>
    </citation>
    <scope>NUCLEOTIDE SEQUENCE [LARGE SCALE GENOMIC DNA]</scope>
    <source>
        <strain evidence="3 4">C119</strain>
    </source>
</reference>
<evidence type="ECO:0000256" key="1">
    <source>
        <dbReference type="ARBA" id="ARBA00008853"/>
    </source>
</evidence>
<dbReference type="GO" id="GO:0005509">
    <property type="term" value="F:calcium ion binding"/>
    <property type="evidence" value="ECO:0007669"/>
    <property type="project" value="TreeGrafter"/>
</dbReference>
<feature type="domain" description="SMP-30/Gluconolactonase/LRE-like region" evidence="2">
    <location>
        <begin position="23"/>
        <end position="367"/>
    </location>
</feature>
<dbReference type="Pfam" id="PF08450">
    <property type="entry name" value="SGL"/>
    <property type="match status" value="1"/>
</dbReference>
<dbReference type="GeneID" id="94289620"/>
<accession>A0A836IH06</accession>
<gene>
    <name evidence="3" type="ORF">JKF63_03541</name>
</gene>
<comment type="caution">
    <text evidence="3">The sequence shown here is derived from an EMBL/GenBank/DDBJ whole genome shotgun (WGS) entry which is preliminary data.</text>
</comment>
<name>A0A836IH06_9TRYP</name>
<organism evidence="3 4">
    <name type="scientific">Porcisia hertigi</name>
    <dbReference type="NCBI Taxonomy" id="2761500"/>
    <lineage>
        <taxon>Eukaryota</taxon>
        <taxon>Discoba</taxon>
        <taxon>Euglenozoa</taxon>
        <taxon>Kinetoplastea</taxon>
        <taxon>Metakinetoplastina</taxon>
        <taxon>Trypanosomatida</taxon>
        <taxon>Trypanosomatidae</taxon>
        <taxon>Leishmaniinae</taxon>
        <taxon>Porcisia</taxon>
    </lineage>
</organism>